<dbReference type="Proteomes" id="UP001528040">
    <property type="component" value="Unassembled WGS sequence"/>
</dbReference>
<organism evidence="1 2">
    <name type="scientific">Aliiroseovarius salicola</name>
    <dbReference type="NCBI Taxonomy" id="3009082"/>
    <lineage>
        <taxon>Bacteria</taxon>
        <taxon>Pseudomonadati</taxon>
        <taxon>Pseudomonadota</taxon>
        <taxon>Alphaproteobacteria</taxon>
        <taxon>Rhodobacterales</taxon>
        <taxon>Paracoccaceae</taxon>
        <taxon>Aliiroseovarius</taxon>
    </lineage>
</organism>
<dbReference type="RefSeq" id="WP_271054203.1">
    <property type="nucleotide sequence ID" value="NZ_JAQIIO010000004.1"/>
</dbReference>
<sequence length="120" mass="13955">MIGQSLVCAQWLVELILHVKEYNRLELIMQSDLSQRIHLHTRPSIQEWLQIFIRFFDPTTGHSKIQNATVDPPEDALVRLVETSPHLLSDVGFVIDPHRSNNQRTIWISDQAEIEILHPE</sequence>
<gene>
    <name evidence="1" type="ORF">O2N63_10445</name>
</gene>
<comment type="caution">
    <text evidence="1">The sequence shown here is derived from an EMBL/GenBank/DDBJ whole genome shotgun (WGS) entry which is preliminary data.</text>
</comment>
<keyword evidence="2" id="KW-1185">Reference proteome</keyword>
<evidence type="ECO:0000313" key="1">
    <source>
        <dbReference type="EMBL" id="MDA5094504.1"/>
    </source>
</evidence>
<name>A0ABT4W252_9RHOB</name>
<reference evidence="1 2" key="1">
    <citation type="submission" date="2023-01" db="EMBL/GenBank/DDBJ databases">
        <authorList>
            <person name="Yoon J.-W."/>
        </authorList>
    </citation>
    <scope>NUCLEOTIDE SEQUENCE [LARGE SCALE GENOMIC DNA]</scope>
    <source>
        <strain evidence="1 2">KMU-50</strain>
    </source>
</reference>
<accession>A0ABT4W252</accession>
<dbReference type="EMBL" id="JAQIIO010000004">
    <property type="protein sequence ID" value="MDA5094504.1"/>
    <property type="molecule type" value="Genomic_DNA"/>
</dbReference>
<evidence type="ECO:0000313" key="2">
    <source>
        <dbReference type="Proteomes" id="UP001528040"/>
    </source>
</evidence>
<protein>
    <submittedName>
        <fullName evidence="1">Uncharacterized protein</fullName>
    </submittedName>
</protein>
<proteinExistence type="predicted"/>